<evidence type="ECO:0000313" key="2">
    <source>
        <dbReference type="EMBL" id="MBB4649230.1"/>
    </source>
</evidence>
<keyword evidence="1" id="KW-0175">Coiled coil</keyword>
<dbReference type="EMBL" id="JACHOT010000001">
    <property type="protein sequence ID" value="MBB4649230.1"/>
    <property type="molecule type" value="Genomic_DNA"/>
</dbReference>
<reference evidence="2 3" key="1">
    <citation type="submission" date="2020-08" db="EMBL/GenBank/DDBJ databases">
        <title>Genomic Encyclopedia of Type Strains, Phase IV (KMG-IV): sequencing the most valuable type-strain genomes for metagenomic binning, comparative biology and taxonomic classification.</title>
        <authorList>
            <person name="Goeker M."/>
        </authorList>
    </citation>
    <scope>NUCLEOTIDE SEQUENCE [LARGE SCALE GENOMIC DNA]</scope>
    <source>
        <strain evidence="2 3">DSM 7050</strain>
    </source>
</reference>
<accession>A0ABR6KZL0</accession>
<sequence>MSAIDPASGTFHIDKRVPVALIVTIALQTAAGIWWAASVQAAQEQALVDAKRLETRVDRIEAARDDLNTRVIRIEEKLVGQTDMLQRILRSVETRPSDVR</sequence>
<evidence type="ECO:0000256" key="1">
    <source>
        <dbReference type="SAM" id="Coils"/>
    </source>
</evidence>
<feature type="coiled-coil region" evidence="1">
    <location>
        <begin position="43"/>
        <end position="77"/>
    </location>
</feature>
<gene>
    <name evidence="2" type="ORF">GGQ99_000952</name>
</gene>
<dbReference type="Proteomes" id="UP000539538">
    <property type="component" value="Unassembled WGS sequence"/>
</dbReference>
<protein>
    <submittedName>
        <fullName evidence="2">Uncharacterized protein YlxW (UPF0749 family)</fullName>
    </submittedName>
</protein>
<dbReference type="RefSeq" id="WP_183261020.1">
    <property type="nucleotide sequence ID" value="NZ_BAAAVZ010000008.1"/>
</dbReference>
<proteinExistence type="predicted"/>
<comment type="caution">
    <text evidence="2">The sequence shown here is derived from an EMBL/GenBank/DDBJ whole genome shotgun (WGS) entry which is preliminary data.</text>
</comment>
<evidence type="ECO:0000313" key="3">
    <source>
        <dbReference type="Proteomes" id="UP000539538"/>
    </source>
</evidence>
<name>A0ABR6KZL0_9HYPH</name>
<keyword evidence="3" id="KW-1185">Reference proteome</keyword>
<organism evidence="2 3">
    <name type="scientific">Aminobacter niigataensis</name>
    <dbReference type="NCBI Taxonomy" id="83265"/>
    <lineage>
        <taxon>Bacteria</taxon>
        <taxon>Pseudomonadati</taxon>
        <taxon>Pseudomonadota</taxon>
        <taxon>Alphaproteobacteria</taxon>
        <taxon>Hyphomicrobiales</taxon>
        <taxon>Phyllobacteriaceae</taxon>
        <taxon>Aminobacter</taxon>
    </lineage>
</organism>